<reference evidence="9" key="1">
    <citation type="submission" date="2020-10" db="EMBL/GenBank/DDBJ databases">
        <title>Phylogeny of dyella-like bacteria.</title>
        <authorList>
            <person name="Fu J."/>
        </authorList>
    </citation>
    <scope>NUCLEOTIDE SEQUENCE</scope>
    <source>
        <strain evidence="9">DHOC52</strain>
    </source>
</reference>
<accession>A0ABS2K6E1</accession>
<organism evidence="9 10">
    <name type="scientific">Dyella flava</name>
    <dbReference type="NCBI Taxonomy" id="1920170"/>
    <lineage>
        <taxon>Bacteria</taxon>
        <taxon>Pseudomonadati</taxon>
        <taxon>Pseudomonadota</taxon>
        <taxon>Gammaproteobacteria</taxon>
        <taxon>Lysobacterales</taxon>
        <taxon>Rhodanobacteraceae</taxon>
        <taxon>Dyella</taxon>
    </lineage>
</organism>
<dbReference type="PANTHER" id="PTHR34982:SF1">
    <property type="entry name" value="FLAGELLAR ASSEMBLY PROTEIN FLIH"/>
    <property type="match status" value="1"/>
</dbReference>
<gene>
    <name evidence="9" type="ORF">ISP19_15500</name>
</gene>
<evidence type="ECO:0000313" key="9">
    <source>
        <dbReference type="EMBL" id="MBM7126783.1"/>
    </source>
</evidence>
<comment type="similarity">
    <text evidence="2">Belongs to the FliH family.</text>
</comment>
<comment type="caution">
    <text evidence="9">The sequence shown here is derived from an EMBL/GenBank/DDBJ whole genome shotgun (WGS) entry which is preliminary data.</text>
</comment>
<evidence type="ECO:0000256" key="5">
    <source>
        <dbReference type="ARBA" id="ARBA00022795"/>
    </source>
</evidence>
<dbReference type="EMBL" id="JADIKE010000037">
    <property type="protein sequence ID" value="MBM7126783.1"/>
    <property type="molecule type" value="Genomic_DNA"/>
</dbReference>
<evidence type="ECO:0000256" key="1">
    <source>
        <dbReference type="ARBA" id="ARBA00003041"/>
    </source>
</evidence>
<comment type="function">
    <text evidence="1">Needed for flagellar regrowth and assembly.</text>
</comment>
<dbReference type="PANTHER" id="PTHR34982">
    <property type="entry name" value="YOP PROTEINS TRANSLOCATION PROTEIN L"/>
    <property type="match status" value="1"/>
</dbReference>
<evidence type="ECO:0000256" key="3">
    <source>
        <dbReference type="ARBA" id="ARBA00016507"/>
    </source>
</evidence>
<proteinExistence type="inferred from homology"/>
<evidence type="ECO:0000256" key="4">
    <source>
        <dbReference type="ARBA" id="ARBA00022448"/>
    </source>
</evidence>
<evidence type="ECO:0000256" key="7">
    <source>
        <dbReference type="ARBA" id="ARBA00023225"/>
    </source>
</evidence>
<keyword evidence="7" id="KW-1006">Bacterial flagellum protein export</keyword>
<evidence type="ECO:0000256" key="6">
    <source>
        <dbReference type="ARBA" id="ARBA00022927"/>
    </source>
</evidence>
<keyword evidence="6" id="KW-0653">Protein transport</keyword>
<evidence type="ECO:0000256" key="2">
    <source>
        <dbReference type="ARBA" id="ARBA00006602"/>
    </source>
</evidence>
<dbReference type="Pfam" id="PF02108">
    <property type="entry name" value="FliH"/>
    <property type="match status" value="1"/>
</dbReference>
<dbReference type="Proteomes" id="UP001430149">
    <property type="component" value="Unassembled WGS sequence"/>
</dbReference>
<feature type="domain" description="Flagellar assembly protein FliH/Type III secretion system HrpE" evidence="8">
    <location>
        <begin position="108"/>
        <end position="186"/>
    </location>
</feature>
<dbReference type="InterPro" id="IPR051472">
    <property type="entry name" value="T3SS_Stator/FliH"/>
</dbReference>
<dbReference type="InterPro" id="IPR018035">
    <property type="entry name" value="Flagellar_FliH/T3SS_HrpE"/>
</dbReference>
<keyword evidence="5" id="KW-1005">Bacterial flagellum biogenesis</keyword>
<keyword evidence="4" id="KW-0813">Transport</keyword>
<evidence type="ECO:0000313" key="10">
    <source>
        <dbReference type="Proteomes" id="UP001430149"/>
    </source>
</evidence>
<protein>
    <recommendedName>
        <fullName evidence="3">Flagellar assembly protein FliH</fullName>
    </recommendedName>
</protein>
<dbReference type="RefSeq" id="WP_204683305.1">
    <property type="nucleotide sequence ID" value="NZ_BSNR01000004.1"/>
</dbReference>
<evidence type="ECO:0000259" key="8">
    <source>
        <dbReference type="Pfam" id="PF02108"/>
    </source>
</evidence>
<keyword evidence="10" id="KW-1185">Reference proteome</keyword>
<sequence>MIIAKIGEWSIYGSGILSSEDMDALDTLGLLERRLFEESKDTRRRLAKALHKARGTARKKGYELGRNEAFAQISSLFASHLKVWGGAEKNLKSVVERVLREALGDLPKEALLLARIEQAILAARQQTVVRIHVHPSVFSLIDGVIQKINKQYGDAGCEVVADVRQHESECRIETEKGVFEVDYDRQVRALCDDLLRELKIDLDHAGVAVS</sequence>
<name>A0ABS2K6E1_9GAMM</name>